<dbReference type="PANTHER" id="PTHR12081:SF18">
    <property type="entry name" value="TRANSCRIPTION FACTOR E2F2-RELATED"/>
    <property type="match status" value="1"/>
</dbReference>
<sequence length="466" mass="48027">MGRSRRAARQASPDDAEDEQQEEHNPATTRHSRRSTQGVYSRSPARAPTAAATGSSQPGCRYDSSLGLLTRKFIGLMEEAEGGVLDLNKAAEALHVQKRRIYDITNVLEGIGLIGKSGKNNVRFTTSQHGVTGSSGGGNADGGGGAEERAAPPTALQRELAMLQSAEGSLDMQLASLWGAMKRMTDHALNRQRLYVTDNDVMELPPIRASDQVVAVLAPQGTTLEVPEPETGLAHGARRYRIIIKSEREPVEVWKFLNRAKQPLGGSAAAERASAPAAAAAAAAAVAGQGAHALGAACERAGGGEVDDRGGMGDGPEVEDAMAQEASSPPPQPFNRLPASLAPSPDAGMLWVQPVGISPALPFLTSHMLQGGIPLPPPPAPALPPALASAGLAVGAEPLTAGVGISRKSPRLSPALLAQPSPGALLRLDASDVWFGGGEPSGGPNAFPPLADLFRDPAGGSGPLNL</sequence>
<dbReference type="EMBL" id="SIDB01000006">
    <property type="protein sequence ID" value="KAI3431634.1"/>
    <property type="molecule type" value="Genomic_DNA"/>
</dbReference>
<dbReference type="InterPro" id="IPR015633">
    <property type="entry name" value="E2F"/>
</dbReference>
<comment type="similarity">
    <text evidence="1 5">Belongs to the E2F/DP family.</text>
</comment>
<dbReference type="Gene3D" id="1.10.10.10">
    <property type="entry name" value="Winged helix-like DNA-binding domain superfamily/Winged helix DNA-binding domain"/>
    <property type="match status" value="1"/>
</dbReference>
<dbReference type="GO" id="GO:0046983">
    <property type="term" value="F:protein dimerization activity"/>
    <property type="evidence" value="ECO:0007669"/>
    <property type="project" value="InterPro"/>
</dbReference>
<keyword evidence="5" id="KW-0539">Nucleus</keyword>
<feature type="compositionally biased region" description="Gly residues" evidence="6">
    <location>
        <begin position="133"/>
        <end position="145"/>
    </location>
</feature>
<organism evidence="8 9">
    <name type="scientific">Chlorella vulgaris</name>
    <name type="common">Green alga</name>
    <dbReference type="NCBI Taxonomy" id="3077"/>
    <lineage>
        <taxon>Eukaryota</taxon>
        <taxon>Viridiplantae</taxon>
        <taxon>Chlorophyta</taxon>
        <taxon>core chlorophytes</taxon>
        <taxon>Trebouxiophyceae</taxon>
        <taxon>Chlorellales</taxon>
        <taxon>Chlorellaceae</taxon>
        <taxon>Chlorella clade</taxon>
        <taxon>Chlorella</taxon>
    </lineage>
</organism>
<dbReference type="InterPro" id="IPR036388">
    <property type="entry name" value="WH-like_DNA-bd_sf"/>
</dbReference>
<dbReference type="SMART" id="SM01372">
    <property type="entry name" value="E2F_TDP"/>
    <property type="match status" value="1"/>
</dbReference>
<dbReference type="Proteomes" id="UP001055712">
    <property type="component" value="Unassembled WGS sequence"/>
</dbReference>
<feature type="region of interest" description="Disordered" evidence="6">
    <location>
        <begin position="302"/>
        <end position="340"/>
    </location>
</feature>
<dbReference type="GO" id="GO:0090575">
    <property type="term" value="C:RNA polymerase II transcription regulator complex"/>
    <property type="evidence" value="ECO:0007669"/>
    <property type="project" value="TreeGrafter"/>
</dbReference>
<dbReference type="AlphaFoldDB" id="A0A9D4TRF3"/>
<dbReference type="Pfam" id="PF16421">
    <property type="entry name" value="E2F_CC-MB"/>
    <property type="match status" value="1"/>
</dbReference>
<dbReference type="PANTHER" id="PTHR12081">
    <property type="entry name" value="TRANSCRIPTION FACTOR E2F"/>
    <property type="match status" value="1"/>
</dbReference>
<feature type="region of interest" description="Disordered" evidence="6">
    <location>
        <begin position="126"/>
        <end position="150"/>
    </location>
</feature>
<comment type="caution">
    <text evidence="8">The sequence shown here is derived from an EMBL/GenBank/DDBJ whole genome shotgun (WGS) entry which is preliminary data.</text>
</comment>
<gene>
    <name evidence="8" type="ORF">D9Q98_004681</name>
</gene>
<dbReference type="FunFam" id="1.10.10.10:FF:000008">
    <property type="entry name" value="E2F transcription factor 1"/>
    <property type="match status" value="1"/>
</dbReference>
<feature type="domain" description="E2F/DP family winged-helix DNA-binding" evidence="7">
    <location>
        <begin position="61"/>
        <end position="126"/>
    </location>
</feature>
<feature type="region of interest" description="Disordered" evidence="6">
    <location>
        <begin position="1"/>
        <end position="62"/>
    </location>
</feature>
<dbReference type="GO" id="GO:0000978">
    <property type="term" value="F:RNA polymerase II cis-regulatory region sequence-specific DNA binding"/>
    <property type="evidence" value="ECO:0007669"/>
    <property type="project" value="InterPro"/>
</dbReference>
<evidence type="ECO:0000256" key="4">
    <source>
        <dbReference type="ARBA" id="ARBA00023163"/>
    </source>
</evidence>
<evidence type="ECO:0000259" key="7">
    <source>
        <dbReference type="SMART" id="SM01372"/>
    </source>
</evidence>
<dbReference type="Gene3D" id="6.10.250.540">
    <property type="match status" value="1"/>
</dbReference>
<dbReference type="InterPro" id="IPR032198">
    <property type="entry name" value="E2F_CC-MB"/>
</dbReference>
<dbReference type="CDD" id="cd14660">
    <property type="entry name" value="E2F_DD"/>
    <property type="match status" value="1"/>
</dbReference>
<evidence type="ECO:0000313" key="8">
    <source>
        <dbReference type="EMBL" id="KAI3431634.1"/>
    </source>
</evidence>
<accession>A0A9D4TRF3</accession>
<keyword evidence="4 5" id="KW-0804">Transcription</keyword>
<evidence type="ECO:0000256" key="2">
    <source>
        <dbReference type="ARBA" id="ARBA00023015"/>
    </source>
</evidence>
<comment type="subcellular location">
    <subcellularLocation>
        <location evidence="5">Nucleus</location>
    </subcellularLocation>
</comment>
<evidence type="ECO:0000256" key="3">
    <source>
        <dbReference type="ARBA" id="ARBA00023125"/>
    </source>
</evidence>
<evidence type="ECO:0000256" key="5">
    <source>
        <dbReference type="RuleBase" id="RU003796"/>
    </source>
</evidence>
<dbReference type="SUPFAM" id="SSF46785">
    <property type="entry name" value="Winged helix' DNA-binding domain"/>
    <property type="match status" value="1"/>
</dbReference>
<dbReference type="InterPro" id="IPR003316">
    <property type="entry name" value="E2F_WHTH_DNA-bd_dom"/>
</dbReference>
<evidence type="ECO:0000256" key="1">
    <source>
        <dbReference type="ARBA" id="ARBA00010940"/>
    </source>
</evidence>
<evidence type="ECO:0000256" key="6">
    <source>
        <dbReference type="SAM" id="MobiDB-lite"/>
    </source>
</evidence>
<dbReference type="OrthoDB" id="1743261at2759"/>
<dbReference type="SUPFAM" id="SSF144074">
    <property type="entry name" value="E2F-DP heterodimerization region"/>
    <property type="match status" value="1"/>
</dbReference>
<reference evidence="8" key="1">
    <citation type="journal article" date="2019" name="Plant J.">
        <title>Chlorella vulgaris genome assembly and annotation reveals the molecular basis for metabolic acclimation to high light conditions.</title>
        <authorList>
            <person name="Cecchin M."/>
            <person name="Marcolungo L."/>
            <person name="Rossato M."/>
            <person name="Girolomoni L."/>
            <person name="Cosentino E."/>
            <person name="Cuine S."/>
            <person name="Li-Beisson Y."/>
            <person name="Delledonne M."/>
            <person name="Ballottari M."/>
        </authorList>
    </citation>
    <scope>NUCLEOTIDE SEQUENCE</scope>
    <source>
        <strain evidence="8">211/11P</strain>
    </source>
</reference>
<evidence type="ECO:0000313" key="9">
    <source>
        <dbReference type="Proteomes" id="UP001055712"/>
    </source>
</evidence>
<dbReference type="InterPro" id="IPR036390">
    <property type="entry name" value="WH_DNA-bd_sf"/>
</dbReference>
<feature type="compositionally biased region" description="Low complexity" evidence="6">
    <location>
        <begin position="41"/>
        <end position="53"/>
    </location>
</feature>
<feature type="region of interest" description="Disordered" evidence="6">
    <location>
        <begin position="445"/>
        <end position="466"/>
    </location>
</feature>
<keyword evidence="2 5" id="KW-0805">Transcription regulation</keyword>
<dbReference type="Pfam" id="PF02319">
    <property type="entry name" value="WHD_E2F_TDP"/>
    <property type="match status" value="1"/>
</dbReference>
<protein>
    <recommendedName>
        <fullName evidence="7">E2F/DP family winged-helix DNA-binding domain-containing protein</fullName>
    </recommendedName>
</protein>
<keyword evidence="9" id="KW-1185">Reference proteome</keyword>
<name>A0A9D4TRF3_CHLVU</name>
<keyword evidence="3 5" id="KW-0238">DNA-binding</keyword>
<proteinExistence type="inferred from homology"/>
<reference evidence="8" key="2">
    <citation type="submission" date="2020-11" db="EMBL/GenBank/DDBJ databases">
        <authorList>
            <person name="Cecchin M."/>
            <person name="Marcolungo L."/>
            <person name="Rossato M."/>
            <person name="Girolomoni L."/>
            <person name="Cosentino E."/>
            <person name="Cuine S."/>
            <person name="Li-Beisson Y."/>
            <person name="Delledonne M."/>
            <person name="Ballottari M."/>
        </authorList>
    </citation>
    <scope>NUCLEOTIDE SEQUENCE</scope>
    <source>
        <strain evidence="8">211/11P</strain>
        <tissue evidence="8">Whole cell</tissue>
    </source>
</reference>
<dbReference type="InterPro" id="IPR037241">
    <property type="entry name" value="E2F-DP_heterodim"/>
</dbReference>
<dbReference type="GO" id="GO:0000981">
    <property type="term" value="F:DNA-binding transcription factor activity, RNA polymerase II-specific"/>
    <property type="evidence" value="ECO:0007669"/>
    <property type="project" value="TreeGrafter"/>
</dbReference>